<accession>A0A937FHT2</accession>
<feature type="domain" description="HAMP" evidence="10">
    <location>
        <begin position="334"/>
        <end position="386"/>
    </location>
</feature>
<feature type="transmembrane region" description="Helical" evidence="9">
    <location>
        <begin position="313"/>
        <end position="338"/>
    </location>
</feature>
<keyword evidence="12" id="KW-1185">Reference proteome</keyword>
<keyword evidence="4" id="KW-0808">Transferase</keyword>
<keyword evidence="7 9" id="KW-1133">Transmembrane helix</keyword>
<evidence type="ECO:0000256" key="6">
    <source>
        <dbReference type="ARBA" id="ARBA00022777"/>
    </source>
</evidence>
<evidence type="ECO:0000256" key="5">
    <source>
        <dbReference type="ARBA" id="ARBA00022692"/>
    </source>
</evidence>
<keyword evidence="6 11" id="KW-0418">Kinase</keyword>
<comment type="caution">
    <text evidence="11">The sequence shown here is derived from an EMBL/GenBank/DDBJ whole genome shotgun (WGS) entry which is preliminary data.</text>
</comment>
<evidence type="ECO:0000259" key="10">
    <source>
        <dbReference type="PROSITE" id="PS50885"/>
    </source>
</evidence>
<dbReference type="SUPFAM" id="SSF55874">
    <property type="entry name" value="ATPase domain of HSP90 chaperone/DNA topoisomerase II/histidine kinase"/>
    <property type="match status" value="1"/>
</dbReference>
<organism evidence="11 12">
    <name type="scientific">Clostridium paridis</name>
    <dbReference type="NCBI Taxonomy" id="2803863"/>
    <lineage>
        <taxon>Bacteria</taxon>
        <taxon>Bacillati</taxon>
        <taxon>Bacillota</taxon>
        <taxon>Clostridia</taxon>
        <taxon>Eubacteriales</taxon>
        <taxon>Clostridiaceae</taxon>
        <taxon>Clostridium</taxon>
    </lineage>
</organism>
<evidence type="ECO:0000256" key="4">
    <source>
        <dbReference type="ARBA" id="ARBA00022679"/>
    </source>
</evidence>
<comment type="subcellular location">
    <subcellularLocation>
        <location evidence="1">Cell membrane</location>
        <topology evidence="1">Multi-pass membrane protein</topology>
    </subcellularLocation>
</comment>
<dbReference type="GO" id="GO:0005886">
    <property type="term" value="C:plasma membrane"/>
    <property type="evidence" value="ECO:0007669"/>
    <property type="project" value="UniProtKB-SubCell"/>
</dbReference>
<protein>
    <submittedName>
        <fullName evidence="11">Sensor histidine kinase</fullName>
    </submittedName>
</protein>
<proteinExistence type="predicted"/>
<gene>
    <name evidence="11" type="ORF">JK634_16505</name>
</gene>
<dbReference type="PANTHER" id="PTHR34220:SF7">
    <property type="entry name" value="SENSOR HISTIDINE KINASE YPDA"/>
    <property type="match status" value="1"/>
</dbReference>
<dbReference type="Pfam" id="PF06580">
    <property type="entry name" value="His_kinase"/>
    <property type="match status" value="1"/>
</dbReference>
<evidence type="ECO:0000256" key="2">
    <source>
        <dbReference type="ARBA" id="ARBA00022475"/>
    </source>
</evidence>
<dbReference type="Pfam" id="PF02518">
    <property type="entry name" value="HATPase_c"/>
    <property type="match status" value="1"/>
</dbReference>
<sequence length="606" mass="69379">MSMLKRIYRNFNKIYMNMTLKNKLIIFFMTIISFISLILGGYSYLVSSKSLKEQMTSVNVKDIKQISSNIDFLQKDVIDLSTFICLNPLVQSYVKTEEVSNDNQNFTKYGLEPLNILLASKDYISFMAIYGDLGANYYLSKDGSTGLKSYNKFKEDDIYTLAHKMKGQPVWFKIKSGNTPFISDNKSDKIAMVRTIIDTNTLKECGLMVICINSSTIENMYSQELKVSSNSVLILDSNNNLIALNDPYNVIDNQASLNSIIPYIKSSSGYNTVKLKGSNYIATFDNITNSNWRIISLTPEKEIFKNLHSIMELTFGVILGCFIISFLLSIFLSTRLTLPLKELLASMRLVKKGNFKEKVSFKYKDEFGMLVLEYNDMIDNIQTLINSVYKLQLKEKEAELKALQAQINPHFLYNTLDMIFWKAEKSKQTEISDMVYALSKLFRITLSNGREFISVKEEADFIENYLLLQGKRYRDKLKYKINISDKILNYSIPKLIIQPFVENSIIHGTEEDNDRSLIIISGELVEDFIVFQIIDNGKGMDNKTINNLLSLEKIDELNTINGYAIRNVNQRLSLYYGDNYTLIITSELNLGTTVTISIPLNNSLNK</sequence>
<evidence type="ECO:0000313" key="11">
    <source>
        <dbReference type="EMBL" id="MBL4933398.1"/>
    </source>
</evidence>
<dbReference type="InterPro" id="IPR003594">
    <property type="entry name" value="HATPase_dom"/>
</dbReference>
<dbReference type="Pfam" id="PF02743">
    <property type="entry name" value="dCache_1"/>
    <property type="match status" value="1"/>
</dbReference>
<dbReference type="Pfam" id="PF00672">
    <property type="entry name" value="HAMP"/>
    <property type="match status" value="1"/>
</dbReference>
<keyword evidence="2" id="KW-1003">Cell membrane</keyword>
<dbReference type="InterPro" id="IPR036890">
    <property type="entry name" value="HATPase_C_sf"/>
</dbReference>
<dbReference type="Gene3D" id="3.30.450.20">
    <property type="entry name" value="PAS domain"/>
    <property type="match status" value="1"/>
</dbReference>
<keyword evidence="8 9" id="KW-0472">Membrane</keyword>
<evidence type="ECO:0000256" key="9">
    <source>
        <dbReference type="SAM" id="Phobius"/>
    </source>
</evidence>
<keyword evidence="3" id="KW-0597">Phosphoprotein</keyword>
<evidence type="ECO:0000256" key="1">
    <source>
        <dbReference type="ARBA" id="ARBA00004651"/>
    </source>
</evidence>
<dbReference type="SUPFAM" id="SSF158472">
    <property type="entry name" value="HAMP domain-like"/>
    <property type="match status" value="1"/>
</dbReference>
<dbReference type="InterPro" id="IPR003660">
    <property type="entry name" value="HAMP_dom"/>
</dbReference>
<evidence type="ECO:0000256" key="7">
    <source>
        <dbReference type="ARBA" id="ARBA00022989"/>
    </source>
</evidence>
<evidence type="ECO:0000256" key="3">
    <source>
        <dbReference type="ARBA" id="ARBA00022553"/>
    </source>
</evidence>
<name>A0A937FHT2_9CLOT</name>
<dbReference type="PANTHER" id="PTHR34220">
    <property type="entry name" value="SENSOR HISTIDINE KINASE YPDA"/>
    <property type="match status" value="1"/>
</dbReference>
<dbReference type="Proteomes" id="UP000623681">
    <property type="component" value="Unassembled WGS sequence"/>
</dbReference>
<dbReference type="Gene3D" id="3.30.565.10">
    <property type="entry name" value="Histidine kinase-like ATPase, C-terminal domain"/>
    <property type="match status" value="1"/>
</dbReference>
<feature type="transmembrane region" description="Helical" evidence="9">
    <location>
        <begin position="24"/>
        <end position="45"/>
    </location>
</feature>
<evidence type="ECO:0000256" key="8">
    <source>
        <dbReference type="ARBA" id="ARBA00023136"/>
    </source>
</evidence>
<dbReference type="Gene3D" id="1.10.8.500">
    <property type="entry name" value="HAMP domain in histidine kinase"/>
    <property type="match status" value="1"/>
</dbReference>
<dbReference type="PROSITE" id="PS50885">
    <property type="entry name" value="HAMP"/>
    <property type="match status" value="1"/>
</dbReference>
<keyword evidence="5 9" id="KW-0812">Transmembrane</keyword>
<dbReference type="GO" id="GO:0000155">
    <property type="term" value="F:phosphorelay sensor kinase activity"/>
    <property type="evidence" value="ECO:0007669"/>
    <property type="project" value="InterPro"/>
</dbReference>
<dbReference type="EMBL" id="JAESWA010000024">
    <property type="protein sequence ID" value="MBL4933398.1"/>
    <property type="molecule type" value="Genomic_DNA"/>
</dbReference>
<dbReference type="InterPro" id="IPR033479">
    <property type="entry name" value="dCache_1"/>
</dbReference>
<dbReference type="AlphaFoldDB" id="A0A937FHT2"/>
<dbReference type="CDD" id="cd06225">
    <property type="entry name" value="HAMP"/>
    <property type="match status" value="1"/>
</dbReference>
<dbReference type="RefSeq" id="WP_202768836.1">
    <property type="nucleotide sequence ID" value="NZ_JAESWA010000024.1"/>
</dbReference>
<reference evidence="11" key="1">
    <citation type="submission" date="2021-01" db="EMBL/GenBank/DDBJ databases">
        <title>Genome public.</title>
        <authorList>
            <person name="Liu C."/>
            <person name="Sun Q."/>
        </authorList>
    </citation>
    <scope>NUCLEOTIDE SEQUENCE</scope>
    <source>
        <strain evidence="11">YIM B02565</strain>
    </source>
</reference>
<evidence type="ECO:0000313" key="12">
    <source>
        <dbReference type="Proteomes" id="UP000623681"/>
    </source>
</evidence>
<dbReference type="SMART" id="SM00304">
    <property type="entry name" value="HAMP"/>
    <property type="match status" value="1"/>
</dbReference>
<dbReference type="InterPro" id="IPR050640">
    <property type="entry name" value="Bact_2-comp_sensor_kinase"/>
</dbReference>
<dbReference type="InterPro" id="IPR010559">
    <property type="entry name" value="Sig_transdc_His_kin_internal"/>
</dbReference>